<protein>
    <recommendedName>
        <fullName evidence="2">Antitoxin</fullName>
    </recommendedName>
</protein>
<dbReference type="SUPFAM" id="SSF143120">
    <property type="entry name" value="YefM-like"/>
    <property type="match status" value="1"/>
</dbReference>
<gene>
    <name evidence="3" type="ORF">IE4872_PD02353</name>
</gene>
<organism evidence="3 4">
    <name type="scientific">Rhizobium gallicum</name>
    <dbReference type="NCBI Taxonomy" id="56730"/>
    <lineage>
        <taxon>Bacteria</taxon>
        <taxon>Pseudomonadati</taxon>
        <taxon>Pseudomonadota</taxon>
        <taxon>Alphaproteobacteria</taxon>
        <taxon>Hyphomicrobiales</taxon>
        <taxon>Rhizobiaceae</taxon>
        <taxon>Rhizobium/Agrobacterium group</taxon>
        <taxon>Rhizobium</taxon>
    </lineage>
</organism>
<dbReference type="InterPro" id="IPR036165">
    <property type="entry name" value="YefM-like_sf"/>
</dbReference>
<reference evidence="3 4" key="1">
    <citation type="submission" date="2016-09" db="EMBL/GenBank/DDBJ databases">
        <title>The complete genome sequences of Rhizobium gallicum, symbiovars gallicum and phaseoli, symbionts associated to common bean (Phaseolus vulgaris).</title>
        <authorList>
            <person name="Bustos P."/>
            <person name="Santamaria R.I."/>
            <person name="Perez-Carrascal O.M."/>
            <person name="Juarez S."/>
            <person name="Lozano L."/>
            <person name="Martinez-Flores I."/>
            <person name="Martinez-Romero E."/>
            <person name="Cevallos M."/>
            <person name="Romero D."/>
            <person name="Davila G."/>
            <person name="Gonzalez V."/>
        </authorList>
    </citation>
    <scope>NUCLEOTIDE SEQUENCE [LARGE SCALE GENOMIC DNA]</scope>
    <source>
        <strain evidence="3 4">IE4872</strain>
        <plasmid evidence="4">prgalie4872d</plasmid>
    </source>
</reference>
<evidence type="ECO:0000313" key="3">
    <source>
        <dbReference type="EMBL" id="APO72862.1"/>
    </source>
</evidence>
<dbReference type="Gene3D" id="3.40.1620.10">
    <property type="entry name" value="YefM-like domain"/>
    <property type="match status" value="1"/>
</dbReference>
<dbReference type="RefSeq" id="WP_074072966.1">
    <property type="nucleotide sequence ID" value="NZ_CP017105.1"/>
</dbReference>
<dbReference type="Pfam" id="PF02604">
    <property type="entry name" value="PhdYeFM_antitox"/>
    <property type="match status" value="1"/>
</dbReference>
<dbReference type="Proteomes" id="UP000184749">
    <property type="component" value="Plasmid pRgalIE4872d"/>
</dbReference>
<dbReference type="InterPro" id="IPR006442">
    <property type="entry name" value="Antitoxin_Phd/YefM"/>
</dbReference>
<dbReference type="PANTHER" id="PTHR33713">
    <property type="entry name" value="ANTITOXIN YAFN-RELATED"/>
    <property type="match status" value="1"/>
</dbReference>
<keyword evidence="3" id="KW-0614">Plasmid</keyword>
<comment type="similarity">
    <text evidence="1 2">Belongs to the phD/YefM antitoxin family.</text>
</comment>
<evidence type="ECO:0000313" key="4">
    <source>
        <dbReference type="Proteomes" id="UP000184749"/>
    </source>
</evidence>
<dbReference type="AlphaFoldDB" id="A0A1L5NY59"/>
<proteinExistence type="inferred from homology"/>
<name>A0A1L5NY59_9HYPH</name>
<dbReference type="OrthoDB" id="517402at2"/>
<dbReference type="PANTHER" id="PTHR33713:SF9">
    <property type="entry name" value="ANTITOXIN"/>
    <property type="match status" value="1"/>
</dbReference>
<dbReference type="NCBIfam" id="TIGR01552">
    <property type="entry name" value="phd_fam"/>
    <property type="match status" value="1"/>
</dbReference>
<dbReference type="EMBL" id="CP017105">
    <property type="protein sequence ID" value="APO72862.1"/>
    <property type="molecule type" value="Genomic_DNA"/>
</dbReference>
<accession>A0A1L5NY59</accession>
<geneLocation type="plasmid" evidence="4">
    <name>prgalie4872d</name>
</geneLocation>
<evidence type="ECO:0000256" key="2">
    <source>
        <dbReference type="RuleBase" id="RU362080"/>
    </source>
</evidence>
<sequence>MQPPTHDDMSWTVAGAKAKLSEVMERAQLAPQTITRNGKPSVVVVSAEEWQRKTARRGSLAEFLLASPLRGAELDLERQYDEPRDLSL</sequence>
<dbReference type="InterPro" id="IPR051405">
    <property type="entry name" value="phD/YefM_antitoxin"/>
</dbReference>
<comment type="function">
    <text evidence="2">Antitoxin component of a type II toxin-antitoxin (TA) system.</text>
</comment>
<evidence type="ECO:0000256" key="1">
    <source>
        <dbReference type="ARBA" id="ARBA00009981"/>
    </source>
</evidence>